<dbReference type="PRINTS" id="PR00722">
    <property type="entry name" value="CHYMOTRYPSIN"/>
</dbReference>
<name>A0AAV8ZAU0_9CUCU</name>
<evidence type="ECO:0000256" key="4">
    <source>
        <dbReference type="ARBA" id="ARBA00024195"/>
    </source>
</evidence>
<dbReference type="SUPFAM" id="SSF50494">
    <property type="entry name" value="Trypsin-like serine proteases"/>
    <property type="match status" value="1"/>
</dbReference>
<feature type="domain" description="Peptidase S1" evidence="5">
    <location>
        <begin position="203"/>
        <end position="500"/>
    </location>
</feature>
<dbReference type="GO" id="GO:0006508">
    <property type="term" value="P:proteolysis"/>
    <property type="evidence" value="ECO:0007669"/>
    <property type="project" value="InterPro"/>
</dbReference>
<dbReference type="InterPro" id="IPR009003">
    <property type="entry name" value="Peptidase_S1_PA"/>
</dbReference>
<dbReference type="Proteomes" id="UP001162162">
    <property type="component" value="Unassembled WGS sequence"/>
</dbReference>
<sequence length="501" mass="55940">MAECEQIAKLRSSKLLSSSTRHQLDDYSCDYNKKPSKVCCPPGPLTLTEEVPPPPDVSAHPNLHLLPKDCAIITTDFKIRNGIKADLNEFPYMALLSFNLFFQLKILYNGEYFQQHEETAMGNSLSPFIANLFMSKFETEVKDKFEYFYYIIIYYYFPRVWFSTSRKRQIENIAAVCVSVCRKTRGSQFLALHKNSAFNLANFASGLGPAPVQDPTHPGVQTTGPAFKCGGTVINERYILTAAHCVVTKDPLLGVRVGEYNLASRIDCSDPSDPDTCNPPVQDLAIEKAIIPEDYNITDHANDIALLRVTKMDFSEDYVQPVCLPVEEKTRNHEVTSGAATGWGYIDPELTDSVKDFAKSSRARTAIGEDKALDIFLSVRENIIQFSRVLATTFDVSHHDYISRYTPEGDVGRQTAESLRKSSSVFNNLQTDVHRRATQEGLCSGDSGGPFQVPLGLRGEGRFVQFGIVSAGPQYCGYTGAPGIYTKIVYYMDWILDNLEP</sequence>
<evidence type="ECO:0000313" key="6">
    <source>
        <dbReference type="EMBL" id="KAJ8960283.1"/>
    </source>
</evidence>
<dbReference type="CDD" id="cd00190">
    <property type="entry name" value="Tryp_SPc"/>
    <property type="match status" value="1"/>
</dbReference>
<evidence type="ECO:0000256" key="2">
    <source>
        <dbReference type="ARBA" id="ARBA00023157"/>
    </source>
</evidence>
<dbReference type="InterPro" id="IPR001254">
    <property type="entry name" value="Trypsin_dom"/>
</dbReference>
<dbReference type="EMBL" id="JAPWTK010000009">
    <property type="protein sequence ID" value="KAJ8960283.1"/>
    <property type="molecule type" value="Genomic_DNA"/>
</dbReference>
<dbReference type="SMART" id="SM00020">
    <property type="entry name" value="Tryp_SPc"/>
    <property type="match status" value="1"/>
</dbReference>
<protein>
    <recommendedName>
        <fullName evidence="5">Peptidase S1 domain-containing protein</fullName>
    </recommendedName>
</protein>
<evidence type="ECO:0000259" key="5">
    <source>
        <dbReference type="PROSITE" id="PS50240"/>
    </source>
</evidence>
<comment type="caution">
    <text evidence="6">The sequence shown here is derived from an EMBL/GenBank/DDBJ whole genome shotgun (WGS) entry which is preliminary data.</text>
</comment>
<gene>
    <name evidence="6" type="ORF">NQ318_004008</name>
</gene>
<dbReference type="InterPro" id="IPR043504">
    <property type="entry name" value="Peptidase_S1_PA_chymotrypsin"/>
</dbReference>
<reference evidence="6" key="1">
    <citation type="journal article" date="2023" name="Insect Mol. Biol.">
        <title>Genome sequencing provides insights into the evolution of gene families encoding plant cell wall-degrading enzymes in longhorned beetles.</title>
        <authorList>
            <person name="Shin N.R."/>
            <person name="Okamura Y."/>
            <person name="Kirsch R."/>
            <person name="Pauchet Y."/>
        </authorList>
    </citation>
    <scope>NUCLEOTIDE SEQUENCE</scope>
    <source>
        <strain evidence="6">AMC_N1</strain>
    </source>
</reference>
<dbReference type="FunFam" id="2.40.10.10:FF:000028">
    <property type="entry name" value="Serine protease easter"/>
    <property type="match status" value="1"/>
</dbReference>
<evidence type="ECO:0000256" key="3">
    <source>
        <dbReference type="ARBA" id="ARBA00023180"/>
    </source>
</evidence>
<dbReference type="PANTHER" id="PTHR24258:SF136">
    <property type="entry name" value="GH06673P-RELATED"/>
    <property type="match status" value="1"/>
</dbReference>
<keyword evidence="7" id="KW-1185">Reference proteome</keyword>
<dbReference type="InterPro" id="IPR018114">
    <property type="entry name" value="TRYPSIN_HIS"/>
</dbReference>
<comment type="similarity">
    <text evidence="4">Belongs to the peptidase S1 family. CLIP subfamily.</text>
</comment>
<accession>A0AAV8ZAU0</accession>
<evidence type="ECO:0000256" key="1">
    <source>
        <dbReference type="ARBA" id="ARBA00022729"/>
    </source>
</evidence>
<dbReference type="InterPro" id="IPR001314">
    <property type="entry name" value="Peptidase_S1A"/>
</dbReference>
<dbReference type="PROSITE" id="PS00134">
    <property type="entry name" value="TRYPSIN_HIS"/>
    <property type="match status" value="1"/>
</dbReference>
<proteinExistence type="inferred from homology"/>
<dbReference type="PANTHER" id="PTHR24258">
    <property type="entry name" value="SERINE PROTEASE-RELATED"/>
    <property type="match status" value="1"/>
</dbReference>
<dbReference type="Gene3D" id="2.40.10.10">
    <property type="entry name" value="Trypsin-like serine proteases"/>
    <property type="match status" value="3"/>
</dbReference>
<dbReference type="GO" id="GO:0004252">
    <property type="term" value="F:serine-type endopeptidase activity"/>
    <property type="evidence" value="ECO:0007669"/>
    <property type="project" value="InterPro"/>
</dbReference>
<keyword evidence="3" id="KW-0325">Glycoprotein</keyword>
<dbReference type="AlphaFoldDB" id="A0AAV8ZAU0"/>
<organism evidence="6 7">
    <name type="scientific">Aromia moschata</name>
    <dbReference type="NCBI Taxonomy" id="1265417"/>
    <lineage>
        <taxon>Eukaryota</taxon>
        <taxon>Metazoa</taxon>
        <taxon>Ecdysozoa</taxon>
        <taxon>Arthropoda</taxon>
        <taxon>Hexapoda</taxon>
        <taxon>Insecta</taxon>
        <taxon>Pterygota</taxon>
        <taxon>Neoptera</taxon>
        <taxon>Endopterygota</taxon>
        <taxon>Coleoptera</taxon>
        <taxon>Polyphaga</taxon>
        <taxon>Cucujiformia</taxon>
        <taxon>Chrysomeloidea</taxon>
        <taxon>Cerambycidae</taxon>
        <taxon>Cerambycinae</taxon>
        <taxon>Callichromatini</taxon>
        <taxon>Aromia</taxon>
    </lineage>
</organism>
<dbReference type="Pfam" id="PF00089">
    <property type="entry name" value="Trypsin"/>
    <property type="match status" value="2"/>
</dbReference>
<keyword evidence="1" id="KW-0732">Signal</keyword>
<keyword evidence="2" id="KW-1015">Disulfide bond</keyword>
<evidence type="ECO:0000313" key="7">
    <source>
        <dbReference type="Proteomes" id="UP001162162"/>
    </source>
</evidence>
<dbReference type="PROSITE" id="PS50240">
    <property type="entry name" value="TRYPSIN_DOM"/>
    <property type="match status" value="1"/>
</dbReference>